<dbReference type="AlphaFoldDB" id="A0A370WRM1"/>
<dbReference type="EMBL" id="QRBE01000022">
    <property type="protein sequence ID" value="RDS78819.1"/>
    <property type="molecule type" value="Genomic_DNA"/>
</dbReference>
<protein>
    <submittedName>
        <fullName evidence="2">Uncharacterized protein</fullName>
    </submittedName>
</protein>
<evidence type="ECO:0000313" key="3">
    <source>
        <dbReference type="Proteomes" id="UP000254258"/>
    </source>
</evidence>
<comment type="caution">
    <text evidence="2">The sequence shown here is derived from an EMBL/GenBank/DDBJ whole genome shotgun (WGS) entry which is preliminary data.</text>
</comment>
<keyword evidence="3" id="KW-1185">Reference proteome</keyword>
<dbReference type="Proteomes" id="UP000254258">
    <property type="component" value="Unassembled WGS sequence"/>
</dbReference>
<feature type="chain" id="PRO_5016811078" evidence="1">
    <location>
        <begin position="23"/>
        <end position="147"/>
    </location>
</feature>
<evidence type="ECO:0000313" key="2">
    <source>
        <dbReference type="EMBL" id="RDS78819.1"/>
    </source>
</evidence>
<feature type="signal peptide" evidence="1">
    <location>
        <begin position="1"/>
        <end position="22"/>
    </location>
</feature>
<accession>A0A370WRM1</accession>
<organism evidence="2 3">
    <name type="scientific">Dyella monticola</name>
    <dbReference type="NCBI Taxonomy" id="1927958"/>
    <lineage>
        <taxon>Bacteria</taxon>
        <taxon>Pseudomonadati</taxon>
        <taxon>Pseudomonadota</taxon>
        <taxon>Gammaproteobacteria</taxon>
        <taxon>Lysobacterales</taxon>
        <taxon>Rhodanobacteraceae</taxon>
        <taxon>Dyella</taxon>
    </lineage>
</organism>
<reference evidence="2 3" key="1">
    <citation type="submission" date="2018-07" db="EMBL/GenBank/DDBJ databases">
        <title>Dyella monticola sp. nov. and Dyella psychrodurans sp. nov. isolated from monsoon evergreen broad-leaved forest soil of Dinghu Mountain, China.</title>
        <authorList>
            <person name="Gao Z."/>
            <person name="Qiu L."/>
        </authorList>
    </citation>
    <scope>NUCLEOTIDE SEQUENCE [LARGE SCALE GENOMIC DNA]</scope>
    <source>
        <strain evidence="2 3">4G-K06</strain>
    </source>
</reference>
<evidence type="ECO:0000256" key="1">
    <source>
        <dbReference type="SAM" id="SignalP"/>
    </source>
</evidence>
<proteinExistence type="predicted"/>
<name>A0A370WRM1_9GAMM</name>
<sequence length="147" mass="16042">MKTVLKAASFAALTLLSSAGNAGESNKPQKAMTIVVSAASSEQQVYRCDVCTSMAQLDSWFRIAMNGSAYTGEWWAVNFQNGLVKHYQVDRPGGSLSITVLDVDQNTQNYVNAVRNMSYINFGNTLIVLNAYYDASDKIVLGPWDGN</sequence>
<keyword evidence="1" id="KW-0732">Signal</keyword>
<gene>
    <name evidence="2" type="ORF">DWU98_20845</name>
</gene>